<feature type="domain" description="Transposase IS701-like DDE" evidence="1">
    <location>
        <begin position="32"/>
        <end position="265"/>
    </location>
</feature>
<gene>
    <name evidence="2" type="ORF">mtbajb2F00029</name>
</gene>
<dbReference type="SUPFAM" id="SSF53098">
    <property type="entry name" value="Ribonuclease H-like"/>
    <property type="match status" value="1"/>
</dbReference>
<evidence type="ECO:0000259" key="1">
    <source>
        <dbReference type="Pfam" id="PF13546"/>
    </source>
</evidence>
<name>D7GXF0_9BACT</name>
<accession>D7GXF0</accession>
<evidence type="ECO:0000313" key="2">
    <source>
        <dbReference type="EMBL" id="CBL42940.1"/>
    </source>
</evidence>
<dbReference type="Pfam" id="PF13546">
    <property type="entry name" value="DDE_5"/>
    <property type="match status" value="1"/>
</dbReference>
<proteinExistence type="predicted"/>
<reference evidence="2" key="1">
    <citation type="journal article" date="2010" name="Environ. Microbiol.">
        <title>Cultivation-independent characterization of 'Candidatus Magnetobacterium bavaricum' via ultrastructural, geochemical, ecological and metagenomic methods.</title>
        <authorList>
            <person name="Jogler C."/>
            <person name="Niebler M."/>
            <person name="Lin W."/>
            <person name="Kube M."/>
            <person name="Wanner G."/>
            <person name="Kolinko S."/>
            <person name="Stief P."/>
            <person name="Beck A.J."/>
            <person name="de Beer D."/>
            <person name="Petersen N."/>
            <person name="Pan Y."/>
            <person name="Amann R."/>
            <person name="Reinhardt R."/>
            <person name="Schuler D."/>
        </authorList>
    </citation>
    <scope>NUCLEOTIDE SEQUENCE</scope>
</reference>
<dbReference type="InterPro" id="IPR012337">
    <property type="entry name" value="RNaseH-like_sf"/>
</dbReference>
<sequence length="448" mass="51144">MDTLFPSTIIAYIAVFKPLFPANNFLYFRSFMLAYMLIGKSRKCVTNIAKSCFYLDRHISSMERFLSQYQWDMSQVKRTLFQLIKDRLGEELLVCGAYLAWVDTTMISKVKGKMPAVQRWHNHSGNSDNEGYIIGHHWAIAGLVSNVMLKGTLTTICWPLLTSLISGHLNPLGFIATKDAKNYRVEVMTFWDAVCPLVAQIHHLAERVHMRVVADAYFAKASFINPMLCMGVDVITRMRKDAVGWDDLPPTPIGKKKRGRTQVRGNEWKLSKLLYVLPQEIVNVIIYGKECNLCVVIKDVWIRDVCSQKVRVVIIKNAKEPVILLSTDLTLSAAQIIYIYALRFNLELAIRDLKQHFGIGDYQCHASLPINRFVGLSLIGFCLWRLSLITDIEAPWLQSDDQTSTLSFTKISRAVRRFALQEIFHKSASNADFNKDTSIPKEMLRLVI</sequence>
<dbReference type="InterPro" id="IPR038721">
    <property type="entry name" value="IS701-like_DDE_dom"/>
</dbReference>
<organism evidence="2">
    <name type="scientific">Candidatus Magnetobacterium bavaricum</name>
    <dbReference type="NCBI Taxonomy" id="29290"/>
    <lineage>
        <taxon>Bacteria</taxon>
        <taxon>Pseudomonadati</taxon>
        <taxon>Nitrospirota</taxon>
        <taxon>Thermodesulfovibrionia</taxon>
        <taxon>Thermodesulfovibrionales</taxon>
        <taxon>Candidatus Magnetobacteriaceae</taxon>
        <taxon>Candidatus Magnetobacterium</taxon>
    </lineage>
</organism>
<dbReference type="EMBL" id="FP929063">
    <property type="protein sequence ID" value="CBL42940.1"/>
    <property type="molecule type" value="Genomic_DNA"/>
</dbReference>
<protein>
    <recommendedName>
        <fullName evidence="1">Transposase IS701-like DDE domain-containing protein</fullName>
    </recommendedName>
</protein>
<dbReference type="AlphaFoldDB" id="D7GXF0"/>